<dbReference type="SUPFAM" id="SSF47473">
    <property type="entry name" value="EF-hand"/>
    <property type="match status" value="1"/>
</dbReference>
<dbReference type="AlphaFoldDB" id="C5KJ88"/>
<sequence length="284" mass="33091">MSEVKNSVIQEIIKKIQRYVFERRLRIDEAFADFDPYKHKIITSTQFIRAYELLAQYYQVQNGMIHYANFCDDVNKVFCLYKHLEKYPTVEIPQPGSTIGEEKHDHITTTTITDLDEKRFEVFDHHNTGSVTTTQFLRNFPLYGALTKDEKDILLKRALNVRYVALCNDVDVIFTNNRVIDDLTFQPSMPGSLKTSPTRGSNDNNSRQLSKEEMTVIESIERHIIARIKQLRIPLKPQFINFDKCATHTVSVSQFKRVLVGLLRFDDSLSEEDMDLLAKKFTKK</sequence>
<evidence type="ECO:0000256" key="1">
    <source>
        <dbReference type="SAM" id="MobiDB-lite"/>
    </source>
</evidence>
<accession>C5KJ88</accession>
<dbReference type="RefSeq" id="XP_002783594.1">
    <property type="nucleotide sequence ID" value="XM_002783548.1"/>
</dbReference>
<proteinExistence type="predicted"/>
<evidence type="ECO:0008006" key="4">
    <source>
        <dbReference type="Google" id="ProtNLM"/>
    </source>
</evidence>
<feature type="compositionally biased region" description="Polar residues" evidence="1">
    <location>
        <begin position="190"/>
        <end position="208"/>
    </location>
</feature>
<gene>
    <name evidence="2" type="ORF">Pmar_PMAR018742</name>
</gene>
<organism evidence="3">
    <name type="scientific">Perkinsus marinus (strain ATCC 50983 / TXsc)</name>
    <dbReference type="NCBI Taxonomy" id="423536"/>
    <lineage>
        <taxon>Eukaryota</taxon>
        <taxon>Sar</taxon>
        <taxon>Alveolata</taxon>
        <taxon>Perkinsozoa</taxon>
        <taxon>Perkinsea</taxon>
        <taxon>Perkinsida</taxon>
        <taxon>Perkinsidae</taxon>
        <taxon>Perkinsus</taxon>
    </lineage>
</organism>
<keyword evidence="3" id="KW-1185">Reference proteome</keyword>
<dbReference type="InterPro" id="IPR052603">
    <property type="entry name" value="EFCB6"/>
</dbReference>
<dbReference type="GeneID" id="9046134"/>
<protein>
    <recommendedName>
        <fullName evidence="4">EF-hand domain-containing protein</fullName>
    </recommendedName>
</protein>
<dbReference type="InParanoid" id="C5KJ88"/>
<dbReference type="InterPro" id="IPR011992">
    <property type="entry name" value="EF-hand-dom_pair"/>
</dbReference>
<name>C5KJ88_PERM5</name>
<evidence type="ECO:0000313" key="3">
    <source>
        <dbReference type="Proteomes" id="UP000007800"/>
    </source>
</evidence>
<dbReference type="PANTHER" id="PTHR20875:SF0">
    <property type="entry name" value="GH12158P"/>
    <property type="match status" value="1"/>
</dbReference>
<dbReference type="OMA" id="HIIARIK"/>
<dbReference type="Proteomes" id="UP000007800">
    <property type="component" value="Unassembled WGS sequence"/>
</dbReference>
<dbReference type="PANTHER" id="PTHR20875">
    <property type="entry name" value="EF-HAND CALCIUM-BINDING DOMAIN-CONTAINING PROTEIN 6-RELATED"/>
    <property type="match status" value="1"/>
</dbReference>
<dbReference type="EMBL" id="GG673601">
    <property type="protein sequence ID" value="EER15390.1"/>
    <property type="molecule type" value="Genomic_DNA"/>
</dbReference>
<feature type="region of interest" description="Disordered" evidence="1">
    <location>
        <begin position="190"/>
        <end position="210"/>
    </location>
</feature>
<dbReference type="OrthoDB" id="187808at2759"/>
<evidence type="ECO:0000313" key="2">
    <source>
        <dbReference type="EMBL" id="EER15390.1"/>
    </source>
</evidence>
<reference evidence="2 3" key="1">
    <citation type="submission" date="2008-07" db="EMBL/GenBank/DDBJ databases">
        <authorList>
            <person name="El-Sayed N."/>
            <person name="Caler E."/>
            <person name="Inman J."/>
            <person name="Amedeo P."/>
            <person name="Hass B."/>
            <person name="Wortman J."/>
        </authorList>
    </citation>
    <scope>NUCLEOTIDE SEQUENCE [LARGE SCALE GENOMIC DNA]</scope>
    <source>
        <strain evidence="3">ATCC 50983 / TXsc</strain>
    </source>
</reference>